<keyword evidence="3" id="KW-1133">Transmembrane helix</keyword>
<dbReference type="Proteomes" id="UP001597106">
    <property type="component" value="Unassembled WGS sequence"/>
</dbReference>
<gene>
    <name evidence="5" type="ORF">ACFQ1T_07910</name>
</gene>
<organism evidence="5 6">
    <name type="scientific">Methylophilus glucosoxydans</name>
    <dbReference type="NCBI Taxonomy" id="752553"/>
    <lineage>
        <taxon>Bacteria</taxon>
        <taxon>Pseudomonadati</taxon>
        <taxon>Pseudomonadota</taxon>
        <taxon>Betaproteobacteria</taxon>
        <taxon>Nitrosomonadales</taxon>
        <taxon>Methylophilaceae</taxon>
        <taxon>Methylophilus</taxon>
    </lineage>
</organism>
<evidence type="ECO:0000313" key="6">
    <source>
        <dbReference type="Proteomes" id="UP001597106"/>
    </source>
</evidence>
<comment type="catalytic activity">
    <reaction evidence="2">
        <text>2 GTP = 3',3'-c-di-GMP + 2 diphosphate</text>
        <dbReference type="Rhea" id="RHEA:24898"/>
        <dbReference type="ChEBI" id="CHEBI:33019"/>
        <dbReference type="ChEBI" id="CHEBI:37565"/>
        <dbReference type="ChEBI" id="CHEBI:58805"/>
        <dbReference type="EC" id="2.7.7.65"/>
    </reaction>
</comment>
<dbReference type="Pfam" id="PF00990">
    <property type="entry name" value="GGDEF"/>
    <property type="match status" value="1"/>
</dbReference>
<keyword evidence="3" id="KW-0812">Transmembrane</keyword>
<evidence type="ECO:0000259" key="4">
    <source>
        <dbReference type="PROSITE" id="PS50887"/>
    </source>
</evidence>
<dbReference type="NCBIfam" id="TIGR00254">
    <property type="entry name" value="GGDEF"/>
    <property type="match status" value="1"/>
</dbReference>
<dbReference type="CDD" id="cd01949">
    <property type="entry name" value="GGDEF"/>
    <property type="match status" value="1"/>
</dbReference>
<dbReference type="PANTHER" id="PTHR45138">
    <property type="entry name" value="REGULATORY COMPONENTS OF SENSORY TRANSDUCTION SYSTEM"/>
    <property type="match status" value="1"/>
</dbReference>
<protein>
    <recommendedName>
        <fullName evidence="1">diguanylate cyclase</fullName>
        <ecNumber evidence="1">2.7.7.65</ecNumber>
    </recommendedName>
</protein>
<dbReference type="PANTHER" id="PTHR45138:SF9">
    <property type="entry name" value="DIGUANYLATE CYCLASE DGCM-RELATED"/>
    <property type="match status" value="1"/>
</dbReference>
<dbReference type="InterPro" id="IPR050469">
    <property type="entry name" value="Diguanylate_Cyclase"/>
</dbReference>
<evidence type="ECO:0000256" key="3">
    <source>
        <dbReference type="SAM" id="Phobius"/>
    </source>
</evidence>
<accession>A0ABW3GJ12</accession>
<evidence type="ECO:0000256" key="2">
    <source>
        <dbReference type="ARBA" id="ARBA00034247"/>
    </source>
</evidence>
<dbReference type="EC" id="2.7.7.65" evidence="1"/>
<dbReference type="InterPro" id="IPR029787">
    <property type="entry name" value="Nucleotide_cyclase"/>
</dbReference>
<keyword evidence="6" id="KW-1185">Reference proteome</keyword>
<feature type="transmembrane region" description="Helical" evidence="3">
    <location>
        <begin position="124"/>
        <end position="143"/>
    </location>
</feature>
<feature type="domain" description="GGDEF" evidence="4">
    <location>
        <begin position="245"/>
        <end position="374"/>
    </location>
</feature>
<evidence type="ECO:0000313" key="5">
    <source>
        <dbReference type="EMBL" id="MFD0929700.1"/>
    </source>
</evidence>
<feature type="transmembrane region" description="Helical" evidence="3">
    <location>
        <begin position="149"/>
        <end position="166"/>
    </location>
</feature>
<feature type="transmembrane region" description="Helical" evidence="3">
    <location>
        <begin position="20"/>
        <end position="42"/>
    </location>
</feature>
<feature type="transmembrane region" description="Helical" evidence="3">
    <location>
        <begin position="75"/>
        <end position="95"/>
    </location>
</feature>
<dbReference type="PROSITE" id="PS50887">
    <property type="entry name" value="GGDEF"/>
    <property type="match status" value="1"/>
</dbReference>
<dbReference type="RefSeq" id="WP_275355848.1">
    <property type="nucleotide sequence ID" value="NZ_JBHTJW010000002.1"/>
</dbReference>
<sequence length="375" mass="42117">MMLHPIKLFPASGDADHMRYKVVFLNNVFTFFGIVSFSMGIIRWRVHPLIGIVDIVFGLIAFALLWALRRNKQRVELISGIALWLCFLQFLTVYFLATGNSTRSGLLLLILAGAFYLKGRQMGYQMLAILLLLVVGNHLTHLFPSEYGHLDILSLCLYLLGQFFIIRNYECLRESQTNHLKALNTDLEALVKQRTEQLAAANTALQVEKENLKTLSSTDFLTGLSNRQHFETVFAEHTHTVGRKISDALILIDIDRFKSINDTHGHVIGDQVIKTVAECIKKNTRLSDIAVRWGGDEMMIYAPRITLAQAAKLAEKIRQQVHARSLPDIGQISISCGVAMLRMGDSLTQLLHRADQALYEAKQAGRNQVAISAAE</sequence>
<dbReference type="InterPro" id="IPR043128">
    <property type="entry name" value="Rev_trsase/Diguanyl_cyclase"/>
</dbReference>
<dbReference type="Gene3D" id="3.30.70.270">
    <property type="match status" value="1"/>
</dbReference>
<evidence type="ECO:0000256" key="1">
    <source>
        <dbReference type="ARBA" id="ARBA00012528"/>
    </source>
</evidence>
<name>A0ABW3GJ12_9PROT</name>
<dbReference type="EMBL" id="JBHTJW010000002">
    <property type="protein sequence ID" value="MFD0929700.1"/>
    <property type="molecule type" value="Genomic_DNA"/>
</dbReference>
<dbReference type="SUPFAM" id="SSF55073">
    <property type="entry name" value="Nucleotide cyclase"/>
    <property type="match status" value="1"/>
</dbReference>
<feature type="transmembrane region" description="Helical" evidence="3">
    <location>
        <begin position="48"/>
        <end position="68"/>
    </location>
</feature>
<dbReference type="SMART" id="SM00267">
    <property type="entry name" value="GGDEF"/>
    <property type="match status" value="1"/>
</dbReference>
<reference evidence="6" key="1">
    <citation type="journal article" date="2019" name="Int. J. Syst. Evol. Microbiol.">
        <title>The Global Catalogue of Microorganisms (GCM) 10K type strain sequencing project: providing services to taxonomists for standard genome sequencing and annotation.</title>
        <authorList>
            <consortium name="The Broad Institute Genomics Platform"/>
            <consortium name="The Broad Institute Genome Sequencing Center for Infectious Disease"/>
            <person name="Wu L."/>
            <person name="Ma J."/>
        </authorList>
    </citation>
    <scope>NUCLEOTIDE SEQUENCE [LARGE SCALE GENOMIC DNA]</scope>
    <source>
        <strain evidence="6">CCUG 59685</strain>
    </source>
</reference>
<proteinExistence type="predicted"/>
<feature type="transmembrane region" description="Helical" evidence="3">
    <location>
        <begin position="101"/>
        <end position="117"/>
    </location>
</feature>
<dbReference type="InterPro" id="IPR000160">
    <property type="entry name" value="GGDEF_dom"/>
</dbReference>
<keyword evidence="3" id="KW-0472">Membrane</keyword>
<comment type="caution">
    <text evidence="5">The sequence shown here is derived from an EMBL/GenBank/DDBJ whole genome shotgun (WGS) entry which is preliminary data.</text>
</comment>